<dbReference type="EMBL" id="JBHRWO010000014">
    <property type="protein sequence ID" value="MFC3494160.1"/>
    <property type="molecule type" value="Genomic_DNA"/>
</dbReference>
<sequence length="759" mass="80805">MSDHLHIQGVRHHSPACARLVADRIEELRPAAVLIEGPADFNDRLGELALEHTLPVAIYSYASTDLAVQRTWAPMCDYSPEWIALTEGRKAGAEVRFIDLPAWHRAFDGVENRYSDAERRYTDATDRLCSAFAVDNVDALWDHLVEVADPEGLAERLDQYFDIVRGEADADATDSAREAYMAHWIRATLAGTDGPVLVVCGGFHAPALRRLVEDGMADASTPELPEPPEGTEVGGYLVPYSFKRLDAFAGYQSGMPSPEYYQRLWEAGPESAADTLVQRITKRLRGRGLHVSTSDLIGARSLTEGLSRLRGHERPGRTDLLDGLASALISDDLEQPLPWTRRGSLTAGTHPVVVEMTAALTGERVGTLHPDTPRPPLVDDVEAEMERLGLDRDGPLRLDLAKPKDLERSRVLHCMRLLRVPGVSRTGGPTAGADVTAEEHWTLDASADRLPVLIESGALGATLGDAAQTVLEQRADGEKALDALAAMLFDAALCGRAHLTDRLGTAVESAVDDSGDLGEVGPALATVLALWRHDHLFGTAGSNLYAAVVTTCADRILWLAEGLHAGPGPADLGRLHAMRALRDAVRHAPGLTPPAVSVAAAAQRIAIDGQAPPDLRGAALGLAWALGATANAAEAAAGAGDPDRLGDWLAGLFAVAREEVLAEAEDGGVVSAVDELVADLNEDEFLVALPALRQAFGMFPPRERGLIAERLVAARGGGDARGLTARLAVDPVVVASSMALEARVDAALAREDLVFGGES</sequence>
<keyword evidence="2" id="KW-1185">Reference proteome</keyword>
<accession>A0ABV7Q404</accession>
<comment type="caution">
    <text evidence="1">The sequence shown here is derived from an EMBL/GenBank/DDBJ whole genome shotgun (WGS) entry which is preliminary data.</text>
</comment>
<evidence type="ECO:0000313" key="1">
    <source>
        <dbReference type="EMBL" id="MFC3494160.1"/>
    </source>
</evidence>
<dbReference type="InterPro" id="IPR043737">
    <property type="entry name" value="DUF5682"/>
</dbReference>
<organism evidence="1 2">
    <name type="scientific">Glycomyces rhizosphaerae</name>
    <dbReference type="NCBI Taxonomy" id="2054422"/>
    <lineage>
        <taxon>Bacteria</taxon>
        <taxon>Bacillati</taxon>
        <taxon>Actinomycetota</taxon>
        <taxon>Actinomycetes</taxon>
        <taxon>Glycomycetales</taxon>
        <taxon>Glycomycetaceae</taxon>
        <taxon>Glycomyces</taxon>
    </lineage>
</organism>
<evidence type="ECO:0000313" key="2">
    <source>
        <dbReference type="Proteomes" id="UP001595712"/>
    </source>
</evidence>
<dbReference type="Pfam" id="PF18934">
    <property type="entry name" value="DUF5682"/>
    <property type="match status" value="1"/>
</dbReference>
<dbReference type="RefSeq" id="WP_387977673.1">
    <property type="nucleotide sequence ID" value="NZ_JBHRWO010000014.1"/>
</dbReference>
<reference evidence="2" key="1">
    <citation type="journal article" date="2019" name="Int. J. Syst. Evol. Microbiol.">
        <title>The Global Catalogue of Microorganisms (GCM) 10K type strain sequencing project: providing services to taxonomists for standard genome sequencing and annotation.</title>
        <authorList>
            <consortium name="The Broad Institute Genomics Platform"/>
            <consortium name="The Broad Institute Genome Sequencing Center for Infectious Disease"/>
            <person name="Wu L."/>
            <person name="Ma J."/>
        </authorList>
    </citation>
    <scope>NUCLEOTIDE SEQUENCE [LARGE SCALE GENOMIC DNA]</scope>
    <source>
        <strain evidence="2">CGMCC 4.7396</strain>
    </source>
</reference>
<dbReference type="Proteomes" id="UP001595712">
    <property type="component" value="Unassembled WGS sequence"/>
</dbReference>
<proteinExistence type="predicted"/>
<protein>
    <submittedName>
        <fullName evidence="1">DUF5682 family protein</fullName>
    </submittedName>
</protein>
<gene>
    <name evidence="1" type="ORF">ACFO8M_16890</name>
</gene>
<name>A0ABV7Q404_9ACTN</name>